<accession>A0A327ZII3</accession>
<keyword evidence="2" id="KW-0732">Signal</keyword>
<evidence type="ECO:0000313" key="4">
    <source>
        <dbReference type="EMBL" id="RAK42672.1"/>
    </source>
</evidence>
<evidence type="ECO:0000313" key="5">
    <source>
        <dbReference type="Proteomes" id="UP000249341"/>
    </source>
</evidence>
<dbReference type="EMBL" id="QLMJ01000002">
    <property type="protein sequence ID" value="RAK42672.1"/>
    <property type="molecule type" value="Genomic_DNA"/>
</dbReference>
<gene>
    <name evidence="4" type="ORF">B0I29_102497</name>
</gene>
<dbReference type="InterPro" id="IPR003646">
    <property type="entry name" value="SH3-like_bac-type"/>
</dbReference>
<dbReference type="Pfam" id="PF01832">
    <property type="entry name" value="Glucosaminidase"/>
    <property type="match status" value="1"/>
</dbReference>
<dbReference type="InterPro" id="IPR006311">
    <property type="entry name" value="TAT_signal"/>
</dbReference>
<sequence>MRHTTRRLLTGAALVLAAGGGLGMSPGTAYAAGLSATIDVSGDLKIRSAPSTASKVVGTVKDGTKVSIACAVNGPTVSGKVRTTKVWDRLTSGAYISHGYVRTSAKIPACAAPAKTTPVYVTGTVRTTDGAVNTRTGPYTSSAVAGTLANNTIVKIDCAVQGSSVAGTVRTTAQWDRLADGRYVAHAYMLSGTVKACAAAPSAPTTPVAPVLTPEQFIKAAVPGAQQGWRDYGVPPSVTIAQAILESGWGRSGLSAVDKNYFGIKCQNGAYGPHASGCHVYKTTECTKAGKCFEINDAFRTYSSMARSFRDHGHFLKANKRYAPAFAYTKNADKFIEQVWKAGYATDPKYVPKVTGIMATYGLYQYDTWK</sequence>
<feature type="domain" description="SH3b" evidence="3">
    <location>
        <begin position="33"/>
        <end position="105"/>
    </location>
</feature>
<feature type="signal peptide" evidence="2">
    <location>
        <begin position="1"/>
        <end position="31"/>
    </location>
</feature>
<dbReference type="GO" id="GO:0004040">
    <property type="term" value="F:amidase activity"/>
    <property type="evidence" value="ECO:0007669"/>
    <property type="project" value="InterPro"/>
</dbReference>
<dbReference type="InterPro" id="IPR002901">
    <property type="entry name" value="MGlyc_endo_b_GlcNAc-like_dom"/>
</dbReference>
<evidence type="ECO:0000259" key="3">
    <source>
        <dbReference type="PROSITE" id="PS51781"/>
    </source>
</evidence>
<dbReference type="InterPro" id="IPR051056">
    <property type="entry name" value="Glycosyl_Hydrolase_73"/>
</dbReference>
<dbReference type="PROSITE" id="PS51781">
    <property type="entry name" value="SH3B"/>
    <property type="match status" value="1"/>
</dbReference>
<feature type="chain" id="PRO_5016460519" evidence="2">
    <location>
        <begin position="32"/>
        <end position="370"/>
    </location>
</feature>
<dbReference type="RefSeq" id="WP_111647807.1">
    <property type="nucleotide sequence ID" value="NZ_JACHWI010000003.1"/>
</dbReference>
<dbReference type="Gene3D" id="1.10.530.10">
    <property type="match status" value="1"/>
</dbReference>
<keyword evidence="1" id="KW-0378">Hydrolase</keyword>
<dbReference type="SMART" id="SM00047">
    <property type="entry name" value="LYZ2"/>
    <property type="match status" value="1"/>
</dbReference>
<evidence type="ECO:0000256" key="1">
    <source>
        <dbReference type="ARBA" id="ARBA00022801"/>
    </source>
</evidence>
<keyword evidence="4" id="KW-0969">Cilium</keyword>
<dbReference type="NCBIfam" id="NF038016">
    <property type="entry name" value="sporang_Gsm"/>
    <property type="match status" value="1"/>
</dbReference>
<dbReference type="OrthoDB" id="3734014at2"/>
<dbReference type="Proteomes" id="UP000249341">
    <property type="component" value="Unassembled WGS sequence"/>
</dbReference>
<dbReference type="Gene3D" id="2.30.30.40">
    <property type="entry name" value="SH3 Domains"/>
    <property type="match status" value="1"/>
</dbReference>
<dbReference type="Gene3D" id="4.10.80.30">
    <property type="entry name" value="DNA polymerase, domain 6"/>
    <property type="match status" value="1"/>
</dbReference>
<reference evidence="4 5" key="1">
    <citation type="submission" date="2018-06" db="EMBL/GenBank/DDBJ databases">
        <title>Genomic Encyclopedia of Type Strains, Phase III (KMG-III): the genomes of soil and plant-associated and newly described type strains.</title>
        <authorList>
            <person name="Whitman W."/>
        </authorList>
    </citation>
    <scope>NUCLEOTIDE SEQUENCE [LARGE SCALE GENOMIC DNA]</scope>
    <source>
        <strain evidence="4 5">CGMCC 4.7090</strain>
    </source>
</reference>
<name>A0A327ZII3_9ACTN</name>
<keyword evidence="4" id="KW-0282">Flagellum</keyword>
<protein>
    <submittedName>
        <fullName evidence="4">Flagellar protein FlgJ</fullName>
    </submittedName>
</protein>
<dbReference type="PROSITE" id="PS51318">
    <property type="entry name" value="TAT"/>
    <property type="match status" value="1"/>
</dbReference>
<proteinExistence type="predicted"/>
<dbReference type="PANTHER" id="PTHR33308">
    <property type="entry name" value="PEPTIDOGLYCAN HYDROLASE FLGJ"/>
    <property type="match status" value="1"/>
</dbReference>
<dbReference type="SMART" id="SM00287">
    <property type="entry name" value="SH3b"/>
    <property type="match status" value="2"/>
</dbReference>
<dbReference type="AlphaFoldDB" id="A0A327ZII3"/>
<keyword evidence="5" id="KW-1185">Reference proteome</keyword>
<keyword evidence="4" id="KW-0966">Cell projection</keyword>
<dbReference type="PANTHER" id="PTHR33308:SF9">
    <property type="entry name" value="PEPTIDOGLYCAN HYDROLASE FLGJ"/>
    <property type="match status" value="1"/>
</dbReference>
<evidence type="ECO:0000256" key="2">
    <source>
        <dbReference type="SAM" id="SignalP"/>
    </source>
</evidence>
<comment type="caution">
    <text evidence="4">The sequence shown here is derived from an EMBL/GenBank/DDBJ whole genome shotgun (WGS) entry which is preliminary data.</text>
</comment>
<dbReference type="PRINTS" id="PR01002">
    <property type="entry name" value="FLGFLGJ"/>
</dbReference>
<organism evidence="4 5">
    <name type="scientific">Actinoplanes lutulentus</name>
    <dbReference type="NCBI Taxonomy" id="1287878"/>
    <lineage>
        <taxon>Bacteria</taxon>
        <taxon>Bacillati</taxon>
        <taxon>Actinomycetota</taxon>
        <taxon>Actinomycetes</taxon>
        <taxon>Micromonosporales</taxon>
        <taxon>Micromonosporaceae</taxon>
        <taxon>Actinoplanes</taxon>
    </lineage>
</organism>